<feature type="transmembrane region" description="Helical" evidence="8">
    <location>
        <begin position="114"/>
        <end position="131"/>
    </location>
</feature>
<evidence type="ECO:0000256" key="8">
    <source>
        <dbReference type="SAM" id="Phobius"/>
    </source>
</evidence>
<sequence length="259" mass="26807">MLETLLISCAAGVIGTGTGGVIGLLLGESSKRSMSYLLSFASGVMVSIVCFDLIPESLELASLSTVVVSIILGAVIVQFLNALIDRLSRTPETHVELEELHHQEEILNPQRKQSMLMSGLVMFAAISLHNLPEGMAIGSGASHDAQMGLTLAVLIALHNIPEGMSIGVPLIAGGMAKWKAVLLTALSGAPTLVGGALGAYLGSGGDALVAISLALAAGAMLYVTYCEILPQVILLNQERGPAVFTIMGIILGLLMVHAL</sequence>
<feature type="transmembrane region" description="Helical" evidence="8">
    <location>
        <begin position="6"/>
        <end position="27"/>
    </location>
</feature>
<evidence type="ECO:0000256" key="2">
    <source>
        <dbReference type="ARBA" id="ARBA00006939"/>
    </source>
</evidence>
<feature type="transmembrane region" description="Helical" evidence="8">
    <location>
        <begin position="60"/>
        <end position="84"/>
    </location>
</feature>
<feature type="transmembrane region" description="Helical" evidence="8">
    <location>
        <begin position="240"/>
        <end position="258"/>
    </location>
</feature>
<evidence type="ECO:0000256" key="6">
    <source>
        <dbReference type="ARBA" id="ARBA00022989"/>
    </source>
</evidence>
<comment type="similarity">
    <text evidence="2">Belongs to the ZIP transporter (TC 2.A.5) family.</text>
</comment>
<dbReference type="GO" id="GO:0005385">
    <property type="term" value="F:zinc ion transmembrane transporter activity"/>
    <property type="evidence" value="ECO:0007669"/>
    <property type="project" value="TreeGrafter"/>
</dbReference>
<evidence type="ECO:0000313" key="9">
    <source>
        <dbReference type="EMBL" id="VYS77754.1"/>
    </source>
</evidence>
<gene>
    <name evidence="9" type="primary">zupT_1</name>
    <name evidence="9" type="ORF">AULFYP135_00323</name>
</gene>
<keyword evidence="3" id="KW-1003">Cell membrane</keyword>
<evidence type="ECO:0000256" key="5">
    <source>
        <dbReference type="ARBA" id="ARBA00022833"/>
    </source>
</evidence>
<feature type="transmembrane region" description="Helical" evidence="8">
    <location>
        <begin position="151"/>
        <end position="173"/>
    </location>
</feature>
<dbReference type="Pfam" id="PF02535">
    <property type="entry name" value="Zip"/>
    <property type="match status" value="1"/>
</dbReference>
<evidence type="ECO:0000256" key="7">
    <source>
        <dbReference type="ARBA" id="ARBA00023136"/>
    </source>
</evidence>
<keyword evidence="5" id="KW-0862">Zinc</keyword>
<accession>A0A6N2RAJ9</accession>
<evidence type="ECO:0000256" key="4">
    <source>
        <dbReference type="ARBA" id="ARBA00022692"/>
    </source>
</evidence>
<dbReference type="AlphaFoldDB" id="A0A6N2RAJ9"/>
<keyword evidence="4 8" id="KW-0812">Transmembrane</keyword>
<dbReference type="PANTHER" id="PTHR11040">
    <property type="entry name" value="ZINC/IRON TRANSPORTER"/>
    <property type="match status" value="1"/>
</dbReference>
<dbReference type="EMBL" id="CACRSL010000003">
    <property type="protein sequence ID" value="VYS77754.1"/>
    <property type="molecule type" value="Genomic_DNA"/>
</dbReference>
<comment type="subcellular location">
    <subcellularLocation>
        <location evidence="1">Cell membrane</location>
        <topology evidence="1">Multi-pass membrane protein</topology>
    </subcellularLocation>
</comment>
<dbReference type="InterPro" id="IPR003689">
    <property type="entry name" value="ZIP"/>
</dbReference>
<dbReference type="GO" id="GO:0005886">
    <property type="term" value="C:plasma membrane"/>
    <property type="evidence" value="ECO:0007669"/>
    <property type="project" value="UniProtKB-SubCell"/>
</dbReference>
<feature type="transmembrane region" description="Helical" evidence="8">
    <location>
        <begin position="207"/>
        <end position="228"/>
    </location>
</feature>
<name>A0A6N2RAJ9_9FIRM</name>
<keyword evidence="6 8" id="KW-1133">Transmembrane helix</keyword>
<keyword evidence="7 8" id="KW-0472">Membrane</keyword>
<feature type="transmembrane region" description="Helical" evidence="8">
    <location>
        <begin position="180"/>
        <end position="201"/>
    </location>
</feature>
<reference evidence="9" key="1">
    <citation type="submission" date="2019-11" db="EMBL/GenBank/DDBJ databases">
        <authorList>
            <person name="Feng L."/>
        </authorList>
    </citation>
    <scope>NUCLEOTIDE SEQUENCE</scope>
    <source>
        <strain evidence="9">AundefinedLFYP135</strain>
    </source>
</reference>
<dbReference type="PANTHER" id="PTHR11040:SF211">
    <property type="entry name" value="ZINC TRANSPORTER ZIP11"/>
    <property type="match status" value="1"/>
</dbReference>
<evidence type="ECO:0000256" key="1">
    <source>
        <dbReference type="ARBA" id="ARBA00004651"/>
    </source>
</evidence>
<organism evidence="9">
    <name type="scientific">uncultured Anaerotruncus sp</name>
    <dbReference type="NCBI Taxonomy" id="905011"/>
    <lineage>
        <taxon>Bacteria</taxon>
        <taxon>Bacillati</taxon>
        <taxon>Bacillota</taxon>
        <taxon>Clostridia</taxon>
        <taxon>Eubacteriales</taxon>
        <taxon>Oscillospiraceae</taxon>
        <taxon>Anaerotruncus</taxon>
        <taxon>environmental samples</taxon>
    </lineage>
</organism>
<protein>
    <submittedName>
        <fullName evidence="9">Zinc transporter ZupT</fullName>
    </submittedName>
</protein>
<evidence type="ECO:0000256" key="3">
    <source>
        <dbReference type="ARBA" id="ARBA00022475"/>
    </source>
</evidence>
<proteinExistence type="inferred from homology"/>
<feature type="transmembrane region" description="Helical" evidence="8">
    <location>
        <begin position="34"/>
        <end position="54"/>
    </location>
</feature>